<dbReference type="Proteomes" id="UP000033860">
    <property type="component" value="Unassembled WGS sequence"/>
</dbReference>
<name>A0A0G1UW52_9BACT</name>
<gene>
    <name evidence="1" type="ORF">UX85_C0001G0154</name>
</gene>
<dbReference type="InterPro" id="IPR043731">
    <property type="entry name" value="DUF5674"/>
</dbReference>
<evidence type="ECO:0000313" key="2">
    <source>
        <dbReference type="Proteomes" id="UP000033860"/>
    </source>
</evidence>
<reference evidence="1 2" key="1">
    <citation type="journal article" date="2015" name="Nature">
        <title>rRNA introns, odd ribosomes, and small enigmatic genomes across a large radiation of phyla.</title>
        <authorList>
            <person name="Brown C.T."/>
            <person name="Hug L.A."/>
            <person name="Thomas B.C."/>
            <person name="Sharon I."/>
            <person name="Castelle C.J."/>
            <person name="Singh A."/>
            <person name="Wilkins M.J."/>
            <person name="Williams K.H."/>
            <person name="Banfield J.F."/>
        </authorList>
    </citation>
    <scope>NUCLEOTIDE SEQUENCE [LARGE SCALE GENOMIC DNA]</scope>
</reference>
<dbReference type="EMBL" id="LCNT01000001">
    <property type="protein sequence ID" value="KKU61940.1"/>
    <property type="molecule type" value="Genomic_DNA"/>
</dbReference>
<evidence type="ECO:0000313" key="1">
    <source>
        <dbReference type="EMBL" id="KKU61940.1"/>
    </source>
</evidence>
<accession>A0A0G1UW52</accession>
<organism evidence="1 2">
    <name type="scientific">Candidatus Beckwithbacteria bacterium GW2011_GWB1_47_15</name>
    <dbReference type="NCBI Taxonomy" id="1618371"/>
    <lineage>
        <taxon>Bacteria</taxon>
        <taxon>Candidatus Beckwithiibacteriota</taxon>
    </lineage>
</organism>
<protein>
    <submittedName>
        <fullName evidence="1">Uncharacterized protein</fullName>
    </submittedName>
</protein>
<dbReference type="AlphaFoldDB" id="A0A0G1UW52"/>
<comment type="caution">
    <text evidence="1">The sequence shown here is derived from an EMBL/GenBank/DDBJ whole genome shotgun (WGS) entry which is preliminary data.</text>
</comment>
<dbReference type="Pfam" id="PF18924">
    <property type="entry name" value="DUF5674"/>
    <property type="match status" value="1"/>
</dbReference>
<sequence length="114" mass="13056">MLVVDNKISLEKLKQMAKDRFGNLVKAVVDTAKEIMAVDGELHADQERLLLDRGSKQQDLWGINLYPEKYGDDDFVEFDSMINLKPGQNNLSRGVDDKKIRARIVKIVNRLVEK</sequence>
<proteinExistence type="predicted"/>